<feature type="signal peptide" evidence="1">
    <location>
        <begin position="1"/>
        <end position="18"/>
    </location>
</feature>
<dbReference type="Proteomes" id="UP000265663">
    <property type="component" value="Unassembled WGS sequence"/>
</dbReference>
<dbReference type="PANTHER" id="PTHR39401:SF1">
    <property type="entry name" value="SNOAL-LIKE DOMAIN-CONTAINING PROTEIN"/>
    <property type="match status" value="1"/>
</dbReference>
<evidence type="ECO:0000256" key="1">
    <source>
        <dbReference type="SAM" id="SignalP"/>
    </source>
</evidence>
<keyword evidence="3" id="KW-1185">Reference proteome</keyword>
<keyword evidence="1" id="KW-0732">Signal</keyword>
<proteinExistence type="predicted"/>
<evidence type="ECO:0000313" key="3">
    <source>
        <dbReference type="Proteomes" id="UP000265663"/>
    </source>
</evidence>
<name>A0A3M7MGF1_9PLEO</name>
<feature type="chain" id="PRO_5017921984" evidence="1">
    <location>
        <begin position="19"/>
        <end position="176"/>
    </location>
</feature>
<reference evidence="2 3" key="1">
    <citation type="journal article" date="2014" name="PLoS ONE">
        <title>De novo Genome Assembly of the Fungal Plant Pathogen Pyrenophora semeniperda.</title>
        <authorList>
            <person name="Soliai M.M."/>
            <person name="Meyer S.E."/>
            <person name="Udall J.A."/>
            <person name="Elzinga D.E."/>
            <person name="Hermansen R.A."/>
            <person name="Bodily P.M."/>
            <person name="Hart A.A."/>
            <person name="Coleman C.E."/>
        </authorList>
    </citation>
    <scope>NUCLEOTIDE SEQUENCE [LARGE SCALE GENOMIC DNA]</scope>
    <source>
        <strain evidence="2 3">CCB06</strain>
        <tissue evidence="2">Mycelium</tissue>
    </source>
</reference>
<sequence>MKFLSLITPACLLGIAASVDMSRYSAGSAVDVGFKPFLKELYASAEDPSATTKFTNFFTTDGQLIVLTNTATGSEQIIKLKEELLPPAGNKHWNHLPNVTTVASETSAKKTYQVLGVIETRFDGGNCSQAYYSSRFTVTKDTSGSPQLTPHTGSLVAYDDFIVSPSKSPTNIECGN</sequence>
<protein>
    <submittedName>
        <fullName evidence="2">Fungal specific transcription</fullName>
    </submittedName>
</protein>
<organism evidence="2 3">
    <name type="scientific">Pyrenophora seminiperda CCB06</name>
    <dbReference type="NCBI Taxonomy" id="1302712"/>
    <lineage>
        <taxon>Eukaryota</taxon>
        <taxon>Fungi</taxon>
        <taxon>Dikarya</taxon>
        <taxon>Ascomycota</taxon>
        <taxon>Pezizomycotina</taxon>
        <taxon>Dothideomycetes</taxon>
        <taxon>Pleosporomycetidae</taxon>
        <taxon>Pleosporales</taxon>
        <taxon>Pleosporineae</taxon>
        <taxon>Pleosporaceae</taxon>
        <taxon>Pyrenophora</taxon>
    </lineage>
</organism>
<gene>
    <name evidence="2" type="ORF">GMOD_00008119</name>
</gene>
<dbReference type="EMBL" id="KE747840">
    <property type="protein sequence ID" value="RMZ73585.1"/>
    <property type="molecule type" value="Genomic_DNA"/>
</dbReference>
<accession>A0A3M7MGF1</accession>
<dbReference type="PANTHER" id="PTHR39401">
    <property type="entry name" value="SNOAL-LIKE DOMAIN-CONTAINING PROTEIN"/>
    <property type="match status" value="1"/>
</dbReference>
<dbReference type="AlphaFoldDB" id="A0A3M7MGF1"/>
<evidence type="ECO:0000313" key="2">
    <source>
        <dbReference type="EMBL" id="RMZ73585.1"/>
    </source>
</evidence>
<dbReference type="OrthoDB" id="5176208at2759"/>